<dbReference type="Gene3D" id="3.40.50.300">
    <property type="entry name" value="P-loop containing nucleotide triphosphate hydrolases"/>
    <property type="match status" value="1"/>
</dbReference>
<dbReference type="PANTHER" id="PTHR46312">
    <property type="entry name" value="NACHT DOMAIN-CONTAINING PROTEIN"/>
    <property type="match status" value="1"/>
</dbReference>
<organism evidence="3 4">
    <name type="scientific">Holothuria leucospilota</name>
    <name type="common">Black long sea cucumber</name>
    <name type="synonym">Mertensiothuria leucospilota</name>
    <dbReference type="NCBI Taxonomy" id="206669"/>
    <lineage>
        <taxon>Eukaryota</taxon>
        <taxon>Metazoa</taxon>
        <taxon>Echinodermata</taxon>
        <taxon>Eleutherozoa</taxon>
        <taxon>Echinozoa</taxon>
        <taxon>Holothuroidea</taxon>
        <taxon>Aspidochirotacea</taxon>
        <taxon>Aspidochirotida</taxon>
        <taxon>Holothuriidae</taxon>
        <taxon>Holothuria</taxon>
    </lineage>
</organism>
<dbReference type="Pfam" id="PF05729">
    <property type="entry name" value="NACHT"/>
    <property type="match status" value="1"/>
</dbReference>
<sequence>MIKSHTKLLFMAKPIPNYPVVKGCNNDQYCVLETSKRGNLTCTIGKIRPLVQLEWGIFDTNSANQISLLPREQVIRTNGETFDISVSTLYEIHTNLLNRLTLECRVVGSNLEVFHLSTKFDLLFSNDAIYSSSTEKYTSGTAETSEGPKSMWWIIIIVLTAVFVATLIYSVWRLQQKKRRDKKRTKGSLTGNPPEEETLPMVVEGARERNELRPVNVPNPTGGTLSLAGGPTVYSTSQDGFESPSVSIDSHQHNQERMQEFVTYLKKKYEDFYRSVQPIPYVRDKMYSVDEVFVEGGIQVLRHKDKFTGNEDWENLTSHEDIFQSLGDEPSMHILEGEPGYGKSMLALLIASAWCSSKRSFSKINVLIVLRLRQLEGFTSIYRAIKMFLLPKDADFSEEEIEGILKRSESGMIILDGLDEYPDKDMEAPSDFLDIVKGDMLQKYEVLLTTRTNCLPKKYPRRTKREKLTGFDKCARRCYLLKAVVNNDNDRANEIEDKLRGNPVLRDICQVPLCFVLFAHTIYENNELATCDSVTKFFHYVISCFHSHMKNKMEDDNVKKLELFENEHRELDEAAFDSLTKNQGQNVWDREELLQYVSTAFYEQYVSIGILLEEEVLQIKTNPGVSASDHIKYKTSVSFYHKLFCEWYASHYLVKYVEEHEQENLNKVFKIIDPFNLQYVYRFACGLSSHAARHIIKYLEANDETKYFAMLCTLEDIKSFDAIKQRTLQMCNKVEVTESQSRLLRRSVIQLLEIVSSHKIMVKILSIRNCFRYFNEEENRVILQPDFSLSVLTSLKELHLSERGREMTIHETEDILKYISLCEALDNLRLYHCLMPRLGTTIPCLSVLQSREVKVVWYPTTSVYRLNITTGTWGFKESVPLTNNEYNKLIREFRLTYQETAWQKARVNSETN</sequence>
<keyword evidence="1" id="KW-0812">Transmembrane</keyword>
<keyword evidence="1" id="KW-0472">Membrane</keyword>
<dbReference type="Proteomes" id="UP001152320">
    <property type="component" value="Chromosome 13"/>
</dbReference>
<dbReference type="InterPro" id="IPR027417">
    <property type="entry name" value="P-loop_NTPase"/>
</dbReference>
<dbReference type="PANTHER" id="PTHR46312:SF2">
    <property type="entry name" value="NUCLEOTIDE-BINDING OLIGOMERIZATION DOMAIN-CONTAINING PROTEIN 2-LIKE"/>
    <property type="match status" value="1"/>
</dbReference>
<feature type="transmembrane region" description="Helical" evidence="1">
    <location>
        <begin position="151"/>
        <end position="172"/>
    </location>
</feature>
<proteinExistence type="predicted"/>
<protein>
    <submittedName>
        <fullName evidence="3">NLR family CARD domain-containing protein 4</fullName>
    </submittedName>
</protein>
<evidence type="ECO:0000313" key="4">
    <source>
        <dbReference type="Proteomes" id="UP001152320"/>
    </source>
</evidence>
<comment type="caution">
    <text evidence="3">The sequence shown here is derived from an EMBL/GenBank/DDBJ whole genome shotgun (WGS) entry which is preliminary data.</text>
</comment>
<dbReference type="EMBL" id="JAIZAY010000013">
    <property type="protein sequence ID" value="KAJ8030568.1"/>
    <property type="molecule type" value="Genomic_DNA"/>
</dbReference>
<keyword evidence="1" id="KW-1133">Transmembrane helix</keyword>
<gene>
    <name evidence="3" type="ORF">HOLleu_27022</name>
</gene>
<evidence type="ECO:0000313" key="3">
    <source>
        <dbReference type="EMBL" id="KAJ8030568.1"/>
    </source>
</evidence>
<evidence type="ECO:0000259" key="2">
    <source>
        <dbReference type="PROSITE" id="PS50837"/>
    </source>
</evidence>
<name>A0A9Q1H2F3_HOLLE</name>
<reference evidence="3" key="1">
    <citation type="submission" date="2021-10" db="EMBL/GenBank/DDBJ databases">
        <title>Tropical sea cucumber genome reveals ecological adaptation and Cuvierian tubules defense mechanism.</title>
        <authorList>
            <person name="Chen T."/>
        </authorList>
    </citation>
    <scope>NUCLEOTIDE SEQUENCE</scope>
    <source>
        <strain evidence="3">Nanhai2018</strain>
        <tissue evidence="3">Muscle</tissue>
    </source>
</reference>
<feature type="domain" description="NACHT" evidence="2">
    <location>
        <begin position="331"/>
        <end position="453"/>
    </location>
</feature>
<keyword evidence="4" id="KW-1185">Reference proteome</keyword>
<accession>A0A9Q1H2F3</accession>
<dbReference type="AlphaFoldDB" id="A0A9Q1H2F3"/>
<dbReference type="PROSITE" id="PS50837">
    <property type="entry name" value="NACHT"/>
    <property type="match status" value="1"/>
</dbReference>
<dbReference type="SUPFAM" id="SSF52540">
    <property type="entry name" value="P-loop containing nucleoside triphosphate hydrolases"/>
    <property type="match status" value="1"/>
</dbReference>
<evidence type="ECO:0000256" key="1">
    <source>
        <dbReference type="SAM" id="Phobius"/>
    </source>
</evidence>
<dbReference type="OrthoDB" id="10035877at2759"/>
<dbReference type="InterPro" id="IPR007111">
    <property type="entry name" value="NACHT_NTPase"/>
</dbReference>